<dbReference type="InterPro" id="IPR009003">
    <property type="entry name" value="Peptidase_S1_PA"/>
</dbReference>
<organism evidence="3 5">
    <name type="scientific">Enterococcus avium ATCC 14025</name>
    <dbReference type="NCBI Taxonomy" id="1140002"/>
    <lineage>
        <taxon>Bacteria</taxon>
        <taxon>Bacillati</taxon>
        <taxon>Bacillota</taxon>
        <taxon>Bacilli</taxon>
        <taxon>Lactobacillales</taxon>
        <taxon>Enterococcaceae</taxon>
        <taxon>Enterococcus</taxon>
    </lineage>
</organism>
<dbReference type="SUPFAM" id="SSF50494">
    <property type="entry name" value="Trypsin-like serine proteases"/>
    <property type="match status" value="1"/>
</dbReference>
<keyword evidence="4" id="KW-1185">Reference proteome</keyword>
<sequence length="263" mass="29235">MEITERLVSCTVRLQTESSVGTGFFYRMCVSENGDFKPVIVTNRHVLEGADKLTIQLRCEKDGEFVLKEFPIVSLRGNVIFHPDREIDLAVFPMPGLFNIAKQVMGLHPQIVFVNEEDIPTDEEVKRLSAIEEVIVIGYPNGLWDQINARPLVRKGITASDYKLDYDGKPLFIIDCSIFPGSSGSPVFLFDKGTQFNGNDVILGGLRVKFLGINSSVFIQNLEGEIVEKQVPTNLGTVARLPIGLGIIIKANQLKVMEQLLPD</sequence>
<evidence type="ECO:0000256" key="1">
    <source>
        <dbReference type="ARBA" id="ARBA00022825"/>
    </source>
</evidence>
<dbReference type="EMBL" id="AHYV01000019">
    <property type="protein sequence ID" value="EOT45725.1"/>
    <property type="molecule type" value="Genomic_DNA"/>
</dbReference>
<dbReference type="Pfam" id="PF13365">
    <property type="entry name" value="Trypsin_2"/>
    <property type="match status" value="1"/>
</dbReference>
<keyword evidence="1" id="KW-0720">Serine protease</keyword>
<accession>A0AAV3IUN5</accession>
<reference evidence="3 5" key="2">
    <citation type="submission" date="2013-03" db="EMBL/GenBank/DDBJ databases">
        <title>The Genome Sequence of Enterococcus avium ATCC_14025 (PacBio/Illumina hybrid assembly).</title>
        <authorList>
            <consortium name="The Broad Institute Genomics Platform"/>
            <consortium name="The Broad Institute Genome Sequencing Center for Infectious Disease"/>
            <person name="Earl A."/>
            <person name="Russ C."/>
            <person name="Gilmore M."/>
            <person name="Surin D."/>
            <person name="Walker B."/>
            <person name="Young S."/>
            <person name="Zeng Q."/>
            <person name="Gargeya S."/>
            <person name="Fitzgerald M."/>
            <person name="Haas B."/>
            <person name="Abouelleil A."/>
            <person name="Allen A.W."/>
            <person name="Alvarado L."/>
            <person name="Arachchi H.M."/>
            <person name="Berlin A.M."/>
            <person name="Chapman S.B."/>
            <person name="Gainer-Dewar J."/>
            <person name="Goldberg J."/>
            <person name="Griggs A."/>
            <person name="Gujja S."/>
            <person name="Hansen M."/>
            <person name="Howarth C."/>
            <person name="Imamovic A."/>
            <person name="Ireland A."/>
            <person name="Larimer J."/>
            <person name="McCowan C."/>
            <person name="Murphy C."/>
            <person name="Pearson M."/>
            <person name="Poon T.W."/>
            <person name="Priest M."/>
            <person name="Roberts A."/>
            <person name="Saif S."/>
            <person name="Shea T."/>
            <person name="Sisk P."/>
            <person name="Sykes S."/>
            <person name="Wortman J."/>
            <person name="Nusbaum C."/>
            <person name="Birren B."/>
        </authorList>
    </citation>
    <scope>NUCLEOTIDE SEQUENCE [LARGE SCALE GENOMIC DNA]</scope>
    <source>
        <strain evidence="3 5">ATCC 14025</strain>
    </source>
</reference>
<dbReference type="EMBL" id="ASWL01000008">
    <property type="protein sequence ID" value="EOU16870.1"/>
    <property type="molecule type" value="Genomic_DNA"/>
</dbReference>
<comment type="caution">
    <text evidence="3">The sequence shown here is derived from an EMBL/GenBank/DDBJ whole genome shotgun (WGS) entry which is preliminary data.</text>
</comment>
<keyword evidence="1" id="KW-0645">Protease</keyword>
<dbReference type="Proteomes" id="UP000014104">
    <property type="component" value="Unassembled WGS sequence"/>
</dbReference>
<evidence type="ECO:0008006" key="6">
    <source>
        <dbReference type="Google" id="ProtNLM"/>
    </source>
</evidence>
<name>A0AAV3IUN5_ENTAV</name>
<proteinExistence type="predicted"/>
<protein>
    <recommendedName>
        <fullName evidence="6">Serine protease</fullName>
    </recommendedName>
</protein>
<dbReference type="AlphaFoldDB" id="A0AAV3IUN5"/>
<dbReference type="Proteomes" id="UP000014107">
    <property type="component" value="Unassembled WGS sequence"/>
</dbReference>
<gene>
    <name evidence="3" type="ORF">I570_04019</name>
    <name evidence="2" type="ORF">OMU_02149</name>
</gene>
<evidence type="ECO:0000313" key="3">
    <source>
        <dbReference type="EMBL" id="EOU16870.1"/>
    </source>
</evidence>
<dbReference type="InterPro" id="IPR043504">
    <property type="entry name" value="Peptidase_S1_PA_chymotrypsin"/>
</dbReference>
<evidence type="ECO:0000313" key="5">
    <source>
        <dbReference type="Proteomes" id="UP000014107"/>
    </source>
</evidence>
<evidence type="ECO:0000313" key="2">
    <source>
        <dbReference type="EMBL" id="EOT45725.1"/>
    </source>
</evidence>
<evidence type="ECO:0000313" key="4">
    <source>
        <dbReference type="Proteomes" id="UP000014104"/>
    </source>
</evidence>
<dbReference type="Gene3D" id="2.40.10.10">
    <property type="entry name" value="Trypsin-like serine proteases"/>
    <property type="match status" value="2"/>
</dbReference>
<keyword evidence="1" id="KW-0378">Hydrolase</keyword>
<dbReference type="GO" id="GO:0008236">
    <property type="term" value="F:serine-type peptidase activity"/>
    <property type="evidence" value="ECO:0007669"/>
    <property type="project" value="UniProtKB-KW"/>
</dbReference>
<dbReference type="RefSeq" id="WP_016180060.1">
    <property type="nucleotide sequence ID" value="NZ_KE136363.1"/>
</dbReference>
<reference evidence="2 4" key="1">
    <citation type="submission" date="2013-03" db="EMBL/GenBank/DDBJ databases">
        <title>The Genome Sequence of Enterococcus avium ATCC_14025 (Illumina only assembly).</title>
        <authorList>
            <consortium name="The Broad Institute Genomics Platform"/>
            <consortium name="The Broad Institute Genome Sequencing Center for Infectious Disease"/>
            <person name="Earl A."/>
            <person name="Russ C."/>
            <person name="Gilmore M."/>
            <person name="Surin D."/>
            <person name="Walker B."/>
            <person name="Young S."/>
            <person name="Zeng Q."/>
            <person name="Gargeya S."/>
            <person name="Fitzgerald M."/>
            <person name="Haas B."/>
            <person name="Abouelleil A."/>
            <person name="Allen A.W."/>
            <person name="Alvarado L."/>
            <person name="Arachchi H.M."/>
            <person name="Berlin A.M."/>
            <person name="Chapman S.B."/>
            <person name="Gainer-Dewar J."/>
            <person name="Goldberg J."/>
            <person name="Griggs A."/>
            <person name="Gujja S."/>
            <person name="Hansen M."/>
            <person name="Howarth C."/>
            <person name="Imamovic A."/>
            <person name="Ireland A."/>
            <person name="Larimer J."/>
            <person name="McCowan C."/>
            <person name="Murphy C."/>
            <person name="Pearson M."/>
            <person name="Poon T.W."/>
            <person name="Priest M."/>
            <person name="Roberts A."/>
            <person name="Saif S."/>
            <person name="Shea T."/>
            <person name="Sisk P."/>
            <person name="Sykes S."/>
            <person name="Wortman J."/>
            <person name="Nusbaum C."/>
            <person name="Birren B."/>
        </authorList>
    </citation>
    <scope>NUCLEOTIDE SEQUENCE [LARGE SCALE GENOMIC DNA]</scope>
    <source>
        <strain evidence="2 4">ATCC 14025</strain>
    </source>
</reference>